<feature type="binding site" evidence="6">
    <location>
        <position position="41"/>
    </location>
    <ligand>
        <name>FAD</name>
        <dbReference type="ChEBI" id="CHEBI:57692"/>
    </ligand>
</feature>
<keyword evidence="4 6" id="KW-0521">NADP</keyword>
<organism evidence="8 9">
    <name type="scientific">Lactococcus fujiensis JCM 16395</name>
    <dbReference type="NCBI Taxonomy" id="1291764"/>
    <lineage>
        <taxon>Bacteria</taxon>
        <taxon>Bacillati</taxon>
        <taxon>Bacillota</taxon>
        <taxon>Bacilli</taxon>
        <taxon>Lactobacillales</taxon>
        <taxon>Streptococcaceae</taxon>
        <taxon>Lactococcus</taxon>
    </lineage>
</organism>
<comment type="similarity">
    <text evidence="6">Belongs to the ferredoxin--NADP reductase type 2 family.</text>
</comment>
<comment type="cofactor">
    <cofactor evidence="6">
        <name>FAD</name>
        <dbReference type="ChEBI" id="CHEBI:57692"/>
    </cofactor>
    <text evidence="6">Binds 1 FAD per subunit.</text>
</comment>
<dbReference type="Gene3D" id="3.50.50.60">
    <property type="entry name" value="FAD/NAD(P)-binding domain"/>
    <property type="match status" value="2"/>
</dbReference>
<dbReference type="EMBL" id="JXJU01000001">
    <property type="protein sequence ID" value="PCS01382.1"/>
    <property type="molecule type" value="Genomic_DNA"/>
</dbReference>
<dbReference type="OrthoDB" id="9806179at2"/>
<keyword evidence="2 6" id="KW-0285">Flavoprotein</keyword>
<feature type="binding site" evidence="6">
    <location>
        <position position="86"/>
    </location>
    <ligand>
        <name>FAD</name>
        <dbReference type="ChEBI" id="CHEBI:57692"/>
    </ligand>
</feature>
<protein>
    <recommendedName>
        <fullName evidence="6">Ferredoxin--NADP reductase</fullName>
        <shortName evidence="6">FNR</shortName>
        <shortName evidence="6">Fd-NADP(+) reductase</shortName>
        <ecNumber evidence="6">1.18.1.2</ecNumber>
    </recommendedName>
</protein>
<evidence type="ECO:0000256" key="2">
    <source>
        <dbReference type="ARBA" id="ARBA00022630"/>
    </source>
</evidence>
<dbReference type="InterPro" id="IPR022890">
    <property type="entry name" value="Fd--NADP_Rdtase_type_2"/>
</dbReference>
<dbReference type="InterPro" id="IPR023753">
    <property type="entry name" value="FAD/NAD-binding_dom"/>
</dbReference>
<name>A0A2A5RPN3_9LACT</name>
<keyword evidence="9" id="KW-1185">Reference proteome</keyword>
<feature type="binding site" evidence="6">
    <location>
        <position position="33"/>
    </location>
    <ligand>
        <name>FAD</name>
        <dbReference type="ChEBI" id="CHEBI:57692"/>
    </ligand>
</feature>
<dbReference type="GO" id="GO:0050661">
    <property type="term" value="F:NADP binding"/>
    <property type="evidence" value="ECO:0007669"/>
    <property type="project" value="UniProtKB-UniRule"/>
</dbReference>
<dbReference type="AlphaFoldDB" id="A0A2A5RPN3"/>
<comment type="catalytic activity">
    <reaction evidence="6">
        <text>2 reduced [2Fe-2S]-[ferredoxin] + NADP(+) + H(+) = 2 oxidized [2Fe-2S]-[ferredoxin] + NADPH</text>
        <dbReference type="Rhea" id="RHEA:20125"/>
        <dbReference type="Rhea" id="RHEA-COMP:10000"/>
        <dbReference type="Rhea" id="RHEA-COMP:10001"/>
        <dbReference type="ChEBI" id="CHEBI:15378"/>
        <dbReference type="ChEBI" id="CHEBI:33737"/>
        <dbReference type="ChEBI" id="CHEBI:33738"/>
        <dbReference type="ChEBI" id="CHEBI:57783"/>
        <dbReference type="ChEBI" id="CHEBI:58349"/>
        <dbReference type="EC" id="1.18.1.2"/>
    </reaction>
</comment>
<evidence type="ECO:0000256" key="3">
    <source>
        <dbReference type="ARBA" id="ARBA00022827"/>
    </source>
</evidence>
<dbReference type="Proteomes" id="UP000218181">
    <property type="component" value="Unassembled WGS sequence"/>
</dbReference>
<dbReference type="InterPro" id="IPR036188">
    <property type="entry name" value="FAD/NAD-bd_sf"/>
</dbReference>
<comment type="caution">
    <text evidence="8">The sequence shown here is derived from an EMBL/GenBank/DDBJ whole genome shotgun (WGS) entry which is preliminary data.</text>
</comment>
<evidence type="ECO:0000256" key="6">
    <source>
        <dbReference type="HAMAP-Rule" id="MF_01685"/>
    </source>
</evidence>
<keyword evidence="5 6" id="KW-0560">Oxidoreductase</keyword>
<evidence type="ECO:0000256" key="4">
    <source>
        <dbReference type="ARBA" id="ARBA00022857"/>
    </source>
</evidence>
<sequence length="326" mass="35829">MKNYDLLIVGGGPVGLYAAFYAGMRGLTVAIVEAFDEVGGQPQNLYPEKKIYDIAGLPEIPGAALTKNLLRQLEGVEYDSFVGQYVQKIEQNGELFSVITDENEYSSKSVLLTTGAGLISPRKLNLEGEEERHQTGKLSYFIRSLEDFRDQKVAVLGGGDSALDWSLMLEGIASEVHLIHRRPKFRAHQLTVEEVKNSTIQIHTPYVVSALTESGLDLQVVKSDEKLRMDVDRILVNYGFLTNQLDLIEALEITRAGRVLVDRKMKTNIAGLYAAGDGADYEGKVPLLSVGFGEAVIAVNAITNTISLDHDIRKGHSSSLFADQKK</sequence>
<gene>
    <name evidence="8" type="ORF">RT41_GL000146</name>
</gene>
<dbReference type="STRING" id="1291764.GCA_001311235_00394"/>
<dbReference type="GO" id="GO:0050660">
    <property type="term" value="F:flavin adenine dinucleotide binding"/>
    <property type="evidence" value="ECO:0007669"/>
    <property type="project" value="UniProtKB-UniRule"/>
</dbReference>
<evidence type="ECO:0000256" key="1">
    <source>
        <dbReference type="ARBA" id="ARBA00011738"/>
    </source>
</evidence>
<evidence type="ECO:0000313" key="9">
    <source>
        <dbReference type="Proteomes" id="UP000218181"/>
    </source>
</evidence>
<dbReference type="PANTHER" id="PTHR48105">
    <property type="entry name" value="THIOREDOXIN REDUCTASE 1-RELATED-RELATED"/>
    <property type="match status" value="1"/>
</dbReference>
<feature type="binding site" evidence="6">
    <location>
        <position position="277"/>
    </location>
    <ligand>
        <name>FAD</name>
        <dbReference type="ChEBI" id="CHEBI:57692"/>
    </ligand>
</feature>
<dbReference type="HAMAP" id="MF_01685">
    <property type="entry name" value="FENR2"/>
    <property type="match status" value="1"/>
</dbReference>
<dbReference type="PRINTS" id="PR00368">
    <property type="entry name" value="FADPNR"/>
</dbReference>
<evidence type="ECO:0000256" key="5">
    <source>
        <dbReference type="ARBA" id="ARBA00023002"/>
    </source>
</evidence>
<dbReference type="Pfam" id="PF07992">
    <property type="entry name" value="Pyr_redox_2"/>
    <property type="match status" value="1"/>
</dbReference>
<dbReference type="GO" id="GO:0004324">
    <property type="term" value="F:ferredoxin-NADP+ reductase activity"/>
    <property type="evidence" value="ECO:0007669"/>
    <property type="project" value="UniProtKB-UniRule"/>
</dbReference>
<feature type="domain" description="FAD/NAD(P)-binding" evidence="7">
    <location>
        <begin position="4"/>
        <end position="285"/>
    </location>
</feature>
<feature type="binding site" evidence="6">
    <location>
        <position position="119"/>
    </location>
    <ligand>
        <name>FAD</name>
        <dbReference type="ChEBI" id="CHEBI:57692"/>
    </ligand>
</feature>
<evidence type="ECO:0000259" key="7">
    <source>
        <dbReference type="Pfam" id="PF07992"/>
    </source>
</evidence>
<proteinExistence type="inferred from homology"/>
<dbReference type="InterPro" id="IPR050097">
    <property type="entry name" value="Ferredoxin-NADP_redctase_2"/>
</dbReference>
<feature type="binding site" evidence="6">
    <location>
        <position position="318"/>
    </location>
    <ligand>
        <name>FAD</name>
        <dbReference type="ChEBI" id="CHEBI:57692"/>
    </ligand>
</feature>
<feature type="binding site" evidence="6">
    <location>
        <position position="46"/>
    </location>
    <ligand>
        <name>FAD</name>
        <dbReference type="ChEBI" id="CHEBI:57692"/>
    </ligand>
</feature>
<dbReference type="EC" id="1.18.1.2" evidence="6"/>
<evidence type="ECO:0000313" key="8">
    <source>
        <dbReference type="EMBL" id="PCS01382.1"/>
    </source>
</evidence>
<keyword evidence="3 6" id="KW-0274">FAD</keyword>
<dbReference type="SUPFAM" id="SSF51905">
    <property type="entry name" value="FAD/NAD(P)-binding domain"/>
    <property type="match status" value="1"/>
</dbReference>
<comment type="subunit">
    <text evidence="1 6">Homodimer.</text>
</comment>
<dbReference type="RefSeq" id="WP_096816857.1">
    <property type="nucleotide sequence ID" value="NZ_JXJU01000001.1"/>
</dbReference>
<accession>A0A2A5RPN3</accession>
<comment type="caution">
    <text evidence="6">Lacks conserved residue(s) required for the propagation of feature annotation.</text>
</comment>
<dbReference type="PRINTS" id="PR00469">
    <property type="entry name" value="PNDRDTASEII"/>
</dbReference>
<reference evidence="8 9" key="1">
    <citation type="submission" date="2014-12" db="EMBL/GenBank/DDBJ databases">
        <title>Draft genome sequences of 10 type strains of Lactococcus.</title>
        <authorList>
            <person name="Sun Z."/>
            <person name="Zhong Z."/>
            <person name="Liu W."/>
            <person name="Zhang W."/>
            <person name="Zhang H."/>
        </authorList>
    </citation>
    <scope>NUCLEOTIDE SEQUENCE [LARGE SCALE GENOMIC DNA]</scope>
    <source>
        <strain evidence="8 9">JCM 16395</strain>
    </source>
</reference>